<keyword evidence="1 4" id="KW-0732">Signal</keyword>
<dbReference type="InterPro" id="IPR049046">
    <property type="entry name" value="Beta-AFase-like_GH127_middle"/>
</dbReference>
<evidence type="ECO:0000313" key="6">
    <source>
        <dbReference type="EMBL" id="TRY18654.1"/>
    </source>
</evidence>
<dbReference type="EMBL" id="VKKG01000002">
    <property type="protein sequence ID" value="TRY18654.1"/>
    <property type="molecule type" value="Genomic_DNA"/>
</dbReference>
<dbReference type="Pfam" id="PF07944">
    <property type="entry name" value="Beta-AFase-like_GH127_cat"/>
    <property type="match status" value="1"/>
</dbReference>
<gene>
    <name evidence="6" type="ORF">FOJ82_05900</name>
</gene>
<evidence type="ECO:0000256" key="4">
    <source>
        <dbReference type="SAM" id="SignalP"/>
    </source>
</evidence>
<dbReference type="Pfam" id="PF20736">
    <property type="entry name" value="Glyco_hydro127M"/>
    <property type="match status" value="1"/>
</dbReference>
<reference evidence="6 7" key="1">
    <citation type="submission" date="2019-07" db="EMBL/GenBank/DDBJ databases">
        <authorList>
            <person name="Zhou L.-Y."/>
        </authorList>
    </citation>
    <scope>NUCLEOTIDE SEQUENCE [LARGE SCALE GENOMIC DNA]</scope>
    <source>
        <strain evidence="6 7">YIM 101269</strain>
    </source>
</reference>
<feature type="signal peptide" evidence="4">
    <location>
        <begin position="1"/>
        <end position="32"/>
    </location>
</feature>
<evidence type="ECO:0000256" key="3">
    <source>
        <dbReference type="SAM" id="MobiDB-lite"/>
    </source>
</evidence>
<evidence type="ECO:0000256" key="2">
    <source>
        <dbReference type="ARBA" id="ARBA00023157"/>
    </source>
</evidence>
<evidence type="ECO:0000256" key="1">
    <source>
        <dbReference type="ARBA" id="ARBA00022729"/>
    </source>
</evidence>
<dbReference type="InterPro" id="IPR006558">
    <property type="entry name" value="LamG-like"/>
</dbReference>
<evidence type="ECO:0000313" key="7">
    <source>
        <dbReference type="Proteomes" id="UP000317638"/>
    </source>
</evidence>
<accession>A0A553K1T2</accession>
<dbReference type="Pfam" id="PF12733">
    <property type="entry name" value="Cadherin-like"/>
    <property type="match status" value="1"/>
</dbReference>
<evidence type="ECO:0000259" key="5">
    <source>
        <dbReference type="SMART" id="SM00560"/>
    </source>
</evidence>
<feature type="domain" description="LamG-like jellyroll fold" evidence="5">
    <location>
        <begin position="98"/>
        <end position="247"/>
    </location>
</feature>
<dbReference type="Gene3D" id="2.60.120.200">
    <property type="match status" value="1"/>
</dbReference>
<dbReference type="OrthoDB" id="291295at2"/>
<dbReference type="PANTHER" id="PTHR31151">
    <property type="entry name" value="PROLINE-TRNA LIGASE (DUF1680)"/>
    <property type="match status" value="1"/>
</dbReference>
<feature type="region of interest" description="Disordered" evidence="3">
    <location>
        <begin position="1273"/>
        <end position="1315"/>
    </location>
</feature>
<feature type="compositionally biased region" description="Low complexity" evidence="3">
    <location>
        <begin position="1290"/>
        <end position="1310"/>
    </location>
</feature>
<keyword evidence="2" id="KW-1015">Disulfide bond</keyword>
<feature type="compositionally biased region" description="Acidic residues" evidence="3">
    <location>
        <begin position="1273"/>
        <end position="1284"/>
    </location>
</feature>
<protein>
    <recommendedName>
        <fullName evidence="5">LamG-like jellyroll fold domain-containing protein</fullName>
    </recommendedName>
</protein>
<sequence length="1425" mass="153616">MNKHPFRTLTLSLAAVLAVQCLALAPVTTASAADPSIEDAKVLGLHFDGNLEDAGPAGHDVTMRSGESSWVAGISGQALSFDGSTVVDLGTAEALQPSDLTLSFWYRPDADMGSGEQVFTWSKSQYNSDGWYLSSENSDTPLALSIGPASGQPYKVAVGAPRAEFFPTGQWTHVVVTYDGESKAVNFYRNGIAQDAVVRSGIGGDATGVLGSDPTMPKTIGFNGPVYNGSHLRGTLDDWFLYDAVADVADVVVLHQQHVPDFEPADVAASDLEQVVVPPTVRASFNLPTRGVGGSEITWLSDSPYLQVTDGVATVTRPSDAPATVALTASASYGGSEAVTKVFEVVIPVGGEVGVPFLALPALAQVEITDPYLANAHDKTVDYLLSLDSEKFLYSFYKQAGLEPTTAEGYGGWERETGTRFQGHFFGHYITALAQSWSTEDDPGRRDLLLAELTEAVDGLARVQAAQAELDPANAGYVSPFPVSYLPGGRDGLLVPFYNLHKVLAGLLDAHEYGPSELGDKALGVAAGFGSFVKAYGDRQADPGSLLRIEYGGMNEALYELFDLTRDPDHLRAAEYFDEVQLFRALAEGRDVLAGLHANTTIPKLVGAMTRYRIFTEDADLYATLDDAGQADLEMYRMAAENFWQIVVDDHTYANGGNSYSEHFHGPDTLFEYGTSGVTGGYGENSTSEGCNEYNMLKLTNLLFRAGKDVKYADFYETTFINAVVSTQNPETGMVTYFQPMTAGYAKVFGHPLDEFWCDHGTGIEKFTMLSAGFYSTDAESVWVNQFHSSTFTSAEHGLVLTQNGDIPVTDTVTLTVAGTGDGVVEGTVLRLRKPAWLASGPILTINGETVDQAALAEATEQVPGYVSFKIAEGDRITWRLPAEVTVDDNTENPNWVAFSYGPVLLATELSRDNVEADYVAGVLVRMSNADKSLSGDVVVDDAAAWKADIAENLVRIPTDASGPDGLVFRLRNVDPAAAELEFTPYYSLYEARYALYMTLISPDSPEAQAKILREKEQLREAETTIDSLTSFDNNNSEADKNYSASANSTVGSFGGFSFRHAPPEPDSWFSYEMAVDTGAEHNQLCVRLYGDGQDVGRNWDVLLDGEQFKRERVTDHDGFYVQCDEIPADVVAAAVPKLDAGGNLVLDDEGEPVRVVEVRFQGTGSSWVGGIFGIWTRPSASYGTDSALTSLTADPGTISGSGTELTLTVPAGTTTVLLELAPAVPSGLVKVDGILVDDTLPREVAVADGTVVTVESVAQDHTTATTYTITVVEEDEPTTDPSEEPTPTPTATTTSSPSPTATATVTAPAQPGDVYSTPGFHNVNGRWWYTQCEPYSQTIRCLTEIWATNHGQSAWTFNNLTYLPHMSRAQWGRNPLANPGEFTSDSRRWRTECDTPATGRNGCRSFVWGEGVGWVFNNIVRFKI</sequence>
<keyword evidence="7" id="KW-1185">Reference proteome</keyword>
<dbReference type="RefSeq" id="WP_143937548.1">
    <property type="nucleotide sequence ID" value="NZ_VKKG01000002.1"/>
</dbReference>
<dbReference type="InterPro" id="IPR046780">
    <property type="entry name" value="aBig_2"/>
</dbReference>
<dbReference type="PANTHER" id="PTHR31151:SF0">
    <property type="entry name" value="PROLINE-TRNA LIGASE (DUF1680)"/>
    <property type="match status" value="1"/>
</dbReference>
<dbReference type="Pfam" id="PF20578">
    <property type="entry name" value="aBig_2"/>
    <property type="match status" value="1"/>
</dbReference>
<dbReference type="Proteomes" id="UP000317638">
    <property type="component" value="Unassembled WGS sequence"/>
</dbReference>
<dbReference type="SMART" id="SM00560">
    <property type="entry name" value="LamGL"/>
    <property type="match status" value="1"/>
</dbReference>
<feature type="chain" id="PRO_5021859671" description="LamG-like jellyroll fold domain-containing protein" evidence="4">
    <location>
        <begin position="33"/>
        <end position="1425"/>
    </location>
</feature>
<dbReference type="SUPFAM" id="SSF49899">
    <property type="entry name" value="Concanavalin A-like lectins/glucanases"/>
    <property type="match status" value="1"/>
</dbReference>
<dbReference type="InterPro" id="IPR012878">
    <property type="entry name" value="Beta-AFase-like_GH127_cat"/>
</dbReference>
<proteinExistence type="predicted"/>
<dbReference type="InterPro" id="IPR025883">
    <property type="entry name" value="Cadherin-like_domain"/>
</dbReference>
<organism evidence="6 7">
    <name type="scientific">Tessaracoccus rhinocerotis</name>
    <dbReference type="NCBI Taxonomy" id="1689449"/>
    <lineage>
        <taxon>Bacteria</taxon>
        <taxon>Bacillati</taxon>
        <taxon>Actinomycetota</taxon>
        <taxon>Actinomycetes</taxon>
        <taxon>Propionibacteriales</taxon>
        <taxon>Propionibacteriaceae</taxon>
        <taxon>Tessaracoccus</taxon>
    </lineage>
</organism>
<dbReference type="InterPro" id="IPR013320">
    <property type="entry name" value="ConA-like_dom_sf"/>
</dbReference>
<dbReference type="Pfam" id="PF13385">
    <property type="entry name" value="Laminin_G_3"/>
    <property type="match status" value="1"/>
</dbReference>
<name>A0A553K1T2_9ACTN</name>
<comment type="caution">
    <text evidence="6">The sequence shown here is derived from an EMBL/GenBank/DDBJ whole genome shotgun (WGS) entry which is preliminary data.</text>
</comment>